<protein>
    <submittedName>
        <fullName evidence="1">Uncharacterized protein</fullName>
    </submittedName>
</protein>
<organism evidence="1 2">
    <name type="scientific">Marasmiellus scandens</name>
    <dbReference type="NCBI Taxonomy" id="2682957"/>
    <lineage>
        <taxon>Eukaryota</taxon>
        <taxon>Fungi</taxon>
        <taxon>Dikarya</taxon>
        <taxon>Basidiomycota</taxon>
        <taxon>Agaricomycotina</taxon>
        <taxon>Agaricomycetes</taxon>
        <taxon>Agaricomycetidae</taxon>
        <taxon>Agaricales</taxon>
        <taxon>Marasmiineae</taxon>
        <taxon>Omphalotaceae</taxon>
        <taxon>Marasmiellus</taxon>
    </lineage>
</organism>
<dbReference type="Proteomes" id="UP001498398">
    <property type="component" value="Unassembled WGS sequence"/>
</dbReference>
<dbReference type="EMBL" id="JBANRG010000014">
    <property type="protein sequence ID" value="KAK7461078.1"/>
    <property type="molecule type" value="Genomic_DNA"/>
</dbReference>
<sequence length="218" mass="25449">MKIPGQRRIKRFTRRATRAAKTVFKRRKQHRKKVPQIARRVEFRAIRLELLRRCPKWILQLFQWLLQCRAFKGFLNTLPDTEHSDVPEQTEILLNATHSRFIRARQTLRSFRVTFLDVSMTVLRIVNESASVFSPLRSAAGLTLACLDVKRQAKSSKSRARQLKEEIVGVIDSEVFDSKDLSCLHSTLLQLHEISNQPFRKRLIHLNRNEEVLAIAKA</sequence>
<accession>A0ABR1JG55</accession>
<evidence type="ECO:0000313" key="2">
    <source>
        <dbReference type="Proteomes" id="UP001498398"/>
    </source>
</evidence>
<keyword evidence="2" id="KW-1185">Reference proteome</keyword>
<proteinExistence type="predicted"/>
<name>A0ABR1JG55_9AGAR</name>
<evidence type="ECO:0000313" key="1">
    <source>
        <dbReference type="EMBL" id="KAK7461078.1"/>
    </source>
</evidence>
<comment type="caution">
    <text evidence="1">The sequence shown here is derived from an EMBL/GenBank/DDBJ whole genome shotgun (WGS) entry which is preliminary data.</text>
</comment>
<gene>
    <name evidence="1" type="ORF">VKT23_009007</name>
</gene>
<reference evidence="1 2" key="1">
    <citation type="submission" date="2024-01" db="EMBL/GenBank/DDBJ databases">
        <title>A draft genome for the cacao thread blight pathogen Marasmiellus scandens.</title>
        <authorList>
            <person name="Baruah I.K."/>
            <person name="Leung J."/>
            <person name="Bukari Y."/>
            <person name="Amoako-Attah I."/>
            <person name="Meinhardt L.W."/>
            <person name="Bailey B.A."/>
            <person name="Cohen S.P."/>
        </authorList>
    </citation>
    <scope>NUCLEOTIDE SEQUENCE [LARGE SCALE GENOMIC DNA]</scope>
    <source>
        <strain evidence="1 2">GH-19</strain>
    </source>
</reference>